<feature type="non-terminal residue" evidence="2">
    <location>
        <position position="1"/>
    </location>
</feature>
<reference evidence="2 3" key="1">
    <citation type="submission" date="2014-04" db="EMBL/GenBank/DDBJ databases">
        <authorList>
            <consortium name="DOE Joint Genome Institute"/>
            <person name="Kuo A."/>
            <person name="Kohler A."/>
            <person name="Costa M.D."/>
            <person name="Nagy L.G."/>
            <person name="Floudas D."/>
            <person name="Copeland A."/>
            <person name="Barry K.W."/>
            <person name="Cichocki N."/>
            <person name="Veneault-Fourrey C."/>
            <person name="LaButti K."/>
            <person name="Lindquist E.A."/>
            <person name="Lipzen A."/>
            <person name="Lundell T."/>
            <person name="Morin E."/>
            <person name="Murat C."/>
            <person name="Sun H."/>
            <person name="Tunlid A."/>
            <person name="Henrissat B."/>
            <person name="Grigoriev I.V."/>
            <person name="Hibbett D.S."/>
            <person name="Martin F."/>
            <person name="Nordberg H.P."/>
            <person name="Cantor M.N."/>
            <person name="Hua S.X."/>
        </authorList>
    </citation>
    <scope>NUCLEOTIDE SEQUENCE [LARGE SCALE GENOMIC DNA]</scope>
    <source>
        <strain evidence="2 3">441</strain>
    </source>
</reference>
<evidence type="ECO:0000256" key="1">
    <source>
        <dbReference type="SAM" id="MobiDB-lite"/>
    </source>
</evidence>
<feature type="compositionally biased region" description="Basic and acidic residues" evidence="1">
    <location>
        <begin position="1"/>
        <end position="18"/>
    </location>
</feature>
<keyword evidence="3" id="KW-1185">Reference proteome</keyword>
<protein>
    <submittedName>
        <fullName evidence="2">Uncharacterized protein</fullName>
    </submittedName>
</protein>
<proteinExistence type="predicted"/>
<reference evidence="3" key="2">
    <citation type="submission" date="2015-01" db="EMBL/GenBank/DDBJ databases">
        <title>Evolutionary Origins and Diversification of the Mycorrhizal Mutualists.</title>
        <authorList>
            <consortium name="DOE Joint Genome Institute"/>
            <consortium name="Mycorrhizal Genomics Consortium"/>
            <person name="Kohler A."/>
            <person name="Kuo A."/>
            <person name="Nagy L.G."/>
            <person name="Floudas D."/>
            <person name="Copeland A."/>
            <person name="Barry K.W."/>
            <person name="Cichocki N."/>
            <person name="Veneault-Fourrey C."/>
            <person name="LaButti K."/>
            <person name="Lindquist E.A."/>
            <person name="Lipzen A."/>
            <person name="Lundell T."/>
            <person name="Morin E."/>
            <person name="Murat C."/>
            <person name="Riley R."/>
            <person name="Ohm R."/>
            <person name="Sun H."/>
            <person name="Tunlid A."/>
            <person name="Henrissat B."/>
            <person name="Grigoriev I.V."/>
            <person name="Hibbett D.S."/>
            <person name="Martin F."/>
        </authorList>
    </citation>
    <scope>NUCLEOTIDE SEQUENCE [LARGE SCALE GENOMIC DNA]</scope>
    <source>
        <strain evidence="3">441</strain>
    </source>
</reference>
<evidence type="ECO:0000313" key="2">
    <source>
        <dbReference type="EMBL" id="KIK22024.1"/>
    </source>
</evidence>
<dbReference type="AlphaFoldDB" id="A0A0C9Z7S1"/>
<feature type="region of interest" description="Disordered" evidence="1">
    <location>
        <begin position="1"/>
        <end position="23"/>
    </location>
</feature>
<name>A0A0C9Z7S1_9AGAM</name>
<dbReference type="HOGENOM" id="CLU_2819602_0_0_1"/>
<evidence type="ECO:0000313" key="3">
    <source>
        <dbReference type="Proteomes" id="UP000054018"/>
    </source>
</evidence>
<dbReference type="Proteomes" id="UP000054018">
    <property type="component" value="Unassembled WGS sequence"/>
</dbReference>
<gene>
    <name evidence="2" type="ORF">PISMIDRAFT_680802</name>
</gene>
<sequence length="67" mass="7811">RERDPKDVRASRQKERKSASWNEIPEDNRRHVLLDEETRCEKPVAAQDHIDGCLHTTFISSSSDHIL</sequence>
<organism evidence="2 3">
    <name type="scientific">Pisolithus microcarpus 441</name>
    <dbReference type="NCBI Taxonomy" id="765257"/>
    <lineage>
        <taxon>Eukaryota</taxon>
        <taxon>Fungi</taxon>
        <taxon>Dikarya</taxon>
        <taxon>Basidiomycota</taxon>
        <taxon>Agaricomycotina</taxon>
        <taxon>Agaricomycetes</taxon>
        <taxon>Agaricomycetidae</taxon>
        <taxon>Boletales</taxon>
        <taxon>Sclerodermatineae</taxon>
        <taxon>Pisolithaceae</taxon>
        <taxon>Pisolithus</taxon>
    </lineage>
</organism>
<dbReference type="EMBL" id="KN833744">
    <property type="protein sequence ID" value="KIK22024.1"/>
    <property type="molecule type" value="Genomic_DNA"/>
</dbReference>
<accession>A0A0C9Z7S1</accession>